<evidence type="ECO:0000313" key="1">
    <source>
        <dbReference type="EMBL" id="SFC93041.1"/>
    </source>
</evidence>
<keyword evidence="2" id="KW-1185">Reference proteome</keyword>
<accession>A0A1I1N5U1</accession>
<evidence type="ECO:0000313" key="2">
    <source>
        <dbReference type="Proteomes" id="UP000231644"/>
    </source>
</evidence>
<reference evidence="1 2" key="1">
    <citation type="submission" date="2016-10" db="EMBL/GenBank/DDBJ databases">
        <authorList>
            <person name="de Groot N.N."/>
        </authorList>
    </citation>
    <scope>NUCLEOTIDE SEQUENCE [LARGE SCALE GENOMIC DNA]</scope>
    <source>
        <strain evidence="1 2">DSM 29619</strain>
    </source>
</reference>
<name>A0A1I1N5U1_9RHOB</name>
<dbReference type="EMBL" id="FOLX01000001">
    <property type="protein sequence ID" value="SFC93041.1"/>
    <property type="molecule type" value="Genomic_DNA"/>
</dbReference>
<dbReference type="Proteomes" id="UP000231644">
    <property type="component" value="Unassembled WGS sequence"/>
</dbReference>
<gene>
    <name evidence="1" type="ORF">SAMN05421762_2794</name>
</gene>
<sequence>MPLPYKINLIDHERWISSGYNRSFAWGLVRNASTKELGFWRVVRYNPNLDTEGGCYEFSLERTGSAIVSEEFSFLDSEINRSAALSEFVAKIENWEKNPNS</sequence>
<organism evidence="1 2">
    <name type="scientific">Pseudooceanicola nitratireducens</name>
    <dbReference type="NCBI Taxonomy" id="517719"/>
    <lineage>
        <taxon>Bacteria</taxon>
        <taxon>Pseudomonadati</taxon>
        <taxon>Pseudomonadota</taxon>
        <taxon>Alphaproteobacteria</taxon>
        <taxon>Rhodobacterales</taxon>
        <taxon>Paracoccaceae</taxon>
        <taxon>Pseudooceanicola</taxon>
    </lineage>
</organism>
<proteinExistence type="predicted"/>
<dbReference type="AlphaFoldDB" id="A0A1I1N5U1"/>
<protein>
    <submittedName>
        <fullName evidence="1">Uncharacterized protein</fullName>
    </submittedName>
</protein>